<evidence type="ECO:0000256" key="2">
    <source>
        <dbReference type="ARBA" id="ARBA00022723"/>
    </source>
</evidence>
<dbReference type="GO" id="GO:0009651">
    <property type="term" value="P:response to salt stress"/>
    <property type="evidence" value="ECO:0007669"/>
    <property type="project" value="TreeGrafter"/>
</dbReference>
<keyword evidence="4" id="KW-0106">Calcium</keyword>
<dbReference type="AlphaFoldDB" id="A0A1J7I036"/>
<dbReference type="GO" id="GO:0001786">
    <property type="term" value="F:phosphatidylserine binding"/>
    <property type="evidence" value="ECO:0007669"/>
    <property type="project" value="TreeGrafter"/>
</dbReference>
<dbReference type="GO" id="GO:0009408">
    <property type="term" value="P:response to heat"/>
    <property type="evidence" value="ECO:0007669"/>
    <property type="project" value="TreeGrafter"/>
</dbReference>
<dbReference type="OMA" id="ASNWVIM"/>
<organism evidence="7 8">
    <name type="scientific">Lupinus angustifolius</name>
    <name type="common">Narrow-leaved blue lupine</name>
    <dbReference type="NCBI Taxonomy" id="3871"/>
    <lineage>
        <taxon>Eukaryota</taxon>
        <taxon>Viridiplantae</taxon>
        <taxon>Streptophyta</taxon>
        <taxon>Embryophyta</taxon>
        <taxon>Tracheophyta</taxon>
        <taxon>Spermatophyta</taxon>
        <taxon>Magnoliopsida</taxon>
        <taxon>eudicotyledons</taxon>
        <taxon>Gunneridae</taxon>
        <taxon>Pentapetalae</taxon>
        <taxon>rosids</taxon>
        <taxon>fabids</taxon>
        <taxon>Fabales</taxon>
        <taxon>Fabaceae</taxon>
        <taxon>Papilionoideae</taxon>
        <taxon>50 kb inversion clade</taxon>
        <taxon>genistoids sensu lato</taxon>
        <taxon>core genistoids</taxon>
        <taxon>Genisteae</taxon>
        <taxon>Lupinus</taxon>
    </lineage>
</organism>
<keyword evidence="5" id="KW-0041">Annexin</keyword>
<dbReference type="Pfam" id="PF00191">
    <property type="entry name" value="Annexin"/>
    <property type="match status" value="4"/>
</dbReference>
<evidence type="ECO:0008006" key="9">
    <source>
        <dbReference type="Google" id="ProtNLM"/>
    </source>
</evidence>
<dbReference type="PANTHER" id="PTHR10502:SF204">
    <property type="entry name" value="ANNEXIN"/>
    <property type="match status" value="1"/>
</dbReference>
<dbReference type="STRING" id="3871.A0A1J7I036"/>
<gene>
    <name evidence="7" type="ORF">TanjilG_15071</name>
</gene>
<dbReference type="InterPro" id="IPR037104">
    <property type="entry name" value="Annexin_sf"/>
</dbReference>
<dbReference type="GO" id="GO:0005509">
    <property type="term" value="F:calcium ion binding"/>
    <property type="evidence" value="ECO:0007669"/>
    <property type="project" value="InterPro"/>
</dbReference>
<keyword evidence="3" id="KW-0677">Repeat</keyword>
<dbReference type="FunFam" id="1.10.220.10:FF:000006">
    <property type="entry name" value="Annexin"/>
    <property type="match status" value="1"/>
</dbReference>
<dbReference type="PRINTS" id="PR00196">
    <property type="entry name" value="ANNEXIN"/>
</dbReference>
<dbReference type="EMBL" id="CM007368">
    <property type="protein sequence ID" value="OIW06187.1"/>
    <property type="molecule type" value="Genomic_DNA"/>
</dbReference>
<evidence type="ECO:0000256" key="4">
    <source>
        <dbReference type="ARBA" id="ARBA00022837"/>
    </source>
</evidence>
<dbReference type="Proteomes" id="UP000188354">
    <property type="component" value="Chromosome LG08"/>
</dbReference>
<dbReference type="SUPFAM" id="SSF47874">
    <property type="entry name" value="Annexin"/>
    <property type="match status" value="1"/>
</dbReference>
<dbReference type="PANTHER" id="PTHR10502">
    <property type="entry name" value="ANNEXIN"/>
    <property type="match status" value="1"/>
</dbReference>
<dbReference type="InterPro" id="IPR018502">
    <property type="entry name" value="Annexin_repeat"/>
</dbReference>
<dbReference type="GO" id="GO:0005886">
    <property type="term" value="C:plasma membrane"/>
    <property type="evidence" value="ECO:0007669"/>
    <property type="project" value="TreeGrafter"/>
</dbReference>
<evidence type="ECO:0000313" key="8">
    <source>
        <dbReference type="Proteomes" id="UP000188354"/>
    </source>
</evidence>
<dbReference type="Gene3D" id="1.10.220.10">
    <property type="entry name" value="Annexin"/>
    <property type="match status" value="4"/>
</dbReference>
<comment type="similarity">
    <text evidence="1">Belongs to the annexin family.</text>
</comment>
<dbReference type="SMART" id="SM00335">
    <property type="entry name" value="ANX"/>
    <property type="match status" value="3"/>
</dbReference>
<keyword evidence="6" id="KW-0111">Calcium/phospholipid-binding</keyword>
<keyword evidence="8" id="KW-1185">Reference proteome</keyword>
<dbReference type="InterPro" id="IPR001464">
    <property type="entry name" value="Annexin"/>
</dbReference>
<proteinExistence type="inferred from homology"/>
<protein>
    <recommendedName>
        <fullName evidence="9">Annexin</fullName>
    </recommendedName>
</protein>
<reference evidence="7 8" key="1">
    <citation type="journal article" date="2017" name="Plant Biotechnol. J.">
        <title>A comprehensive draft genome sequence for lupin (Lupinus angustifolius), an emerging health food: insights into plant-microbe interactions and legume evolution.</title>
        <authorList>
            <person name="Hane J.K."/>
            <person name="Ming Y."/>
            <person name="Kamphuis L.G."/>
            <person name="Nelson M.N."/>
            <person name="Garg G."/>
            <person name="Atkins C.A."/>
            <person name="Bayer P.E."/>
            <person name="Bravo A."/>
            <person name="Bringans S."/>
            <person name="Cannon S."/>
            <person name="Edwards D."/>
            <person name="Foley R."/>
            <person name="Gao L.L."/>
            <person name="Harrison M.J."/>
            <person name="Huang W."/>
            <person name="Hurgobin B."/>
            <person name="Li S."/>
            <person name="Liu C.W."/>
            <person name="McGrath A."/>
            <person name="Morahan G."/>
            <person name="Murray J."/>
            <person name="Weller J."/>
            <person name="Jian J."/>
            <person name="Singh K.B."/>
        </authorList>
    </citation>
    <scope>NUCLEOTIDE SEQUENCE [LARGE SCALE GENOMIC DNA]</scope>
    <source>
        <strain evidence="8">cv. Tanjil</strain>
        <tissue evidence="7">Whole plant</tissue>
    </source>
</reference>
<sequence>MATLNAISDKTSIAQDVEALHLAFKGLGTDVNTVIRILGHRNSDQRQLIIRAYKDLFQGDLIKRLESELSGEFEKAMYRWMLEPADRDAVLAHVAINQGRKHYHVLVEIVSVLSPEEVLNVRCAYHDRYKRSLEEDVAAHTTGDLRQFDILKLGFDFEHLLVGLVSAFRYGGNEINAKLAKTDAEILHESMKEKNGNHEEAIRILTTRSKAQLLATSTATEMIIAYPLPSDFHKALHTAIRCISDYHKYYEKVLLNAITRIGIEREDAITRVVVSRAEKNMKDIMELYYKRNSVHLEDEIAKEFHGDYKKFILTLLGKEI</sequence>
<dbReference type="GO" id="GO:0009409">
    <property type="term" value="P:response to cold"/>
    <property type="evidence" value="ECO:0007669"/>
    <property type="project" value="TreeGrafter"/>
</dbReference>
<keyword evidence="2" id="KW-0479">Metal-binding</keyword>
<name>A0A1J7I036_LUPAN</name>
<dbReference type="PROSITE" id="PS51897">
    <property type="entry name" value="ANNEXIN_2"/>
    <property type="match status" value="3"/>
</dbReference>
<dbReference type="GO" id="GO:0005544">
    <property type="term" value="F:calcium-dependent phospholipid binding"/>
    <property type="evidence" value="ECO:0007669"/>
    <property type="project" value="UniProtKB-KW"/>
</dbReference>
<dbReference type="GO" id="GO:0005737">
    <property type="term" value="C:cytoplasm"/>
    <property type="evidence" value="ECO:0007669"/>
    <property type="project" value="TreeGrafter"/>
</dbReference>
<evidence type="ECO:0000256" key="5">
    <source>
        <dbReference type="ARBA" id="ARBA00023216"/>
    </source>
</evidence>
<evidence type="ECO:0000256" key="1">
    <source>
        <dbReference type="ARBA" id="ARBA00007831"/>
    </source>
</evidence>
<evidence type="ECO:0000256" key="6">
    <source>
        <dbReference type="ARBA" id="ARBA00023302"/>
    </source>
</evidence>
<dbReference type="GO" id="GO:0009414">
    <property type="term" value="P:response to water deprivation"/>
    <property type="evidence" value="ECO:0007669"/>
    <property type="project" value="TreeGrafter"/>
</dbReference>
<dbReference type="Gramene" id="OIW06187">
    <property type="protein sequence ID" value="OIW06187"/>
    <property type="gene ID" value="TanjilG_15071"/>
</dbReference>
<evidence type="ECO:0000313" key="7">
    <source>
        <dbReference type="EMBL" id="OIW06187.1"/>
    </source>
</evidence>
<evidence type="ECO:0000256" key="3">
    <source>
        <dbReference type="ARBA" id="ARBA00022737"/>
    </source>
</evidence>
<accession>A0A1J7I036</accession>
<dbReference type="FunFam" id="1.10.220.10:FF:000005">
    <property type="entry name" value="Annexin"/>
    <property type="match status" value="1"/>
</dbReference>